<dbReference type="GO" id="GO:0009507">
    <property type="term" value="C:chloroplast"/>
    <property type="evidence" value="ECO:0007669"/>
    <property type="project" value="TreeGrafter"/>
</dbReference>
<dbReference type="OrthoDB" id="5376590at2759"/>
<dbReference type="AlphaFoldDB" id="A0A8J2SFF0"/>
<evidence type="ECO:0000256" key="5">
    <source>
        <dbReference type="SAM" id="SignalP"/>
    </source>
</evidence>
<dbReference type="InterPro" id="IPR023753">
    <property type="entry name" value="FAD/NAD-binding_dom"/>
</dbReference>
<dbReference type="GO" id="GO:0019646">
    <property type="term" value="P:aerobic electron transport chain"/>
    <property type="evidence" value="ECO:0007669"/>
    <property type="project" value="TreeGrafter"/>
</dbReference>
<evidence type="ECO:0000256" key="2">
    <source>
        <dbReference type="ARBA" id="ARBA00022630"/>
    </source>
</evidence>
<protein>
    <recommendedName>
        <fullName evidence="6">FAD/NAD(P)-binding domain-containing protein</fullName>
    </recommendedName>
</protein>
<feature type="domain" description="FAD/NAD(P)-binding" evidence="6">
    <location>
        <begin position="20"/>
        <end position="291"/>
    </location>
</feature>
<dbReference type="InterPro" id="IPR036188">
    <property type="entry name" value="FAD/NAD-bd_sf"/>
</dbReference>
<proteinExistence type="predicted"/>
<evidence type="ECO:0000313" key="8">
    <source>
        <dbReference type="Proteomes" id="UP000789595"/>
    </source>
</evidence>
<keyword evidence="4" id="KW-0560">Oxidoreductase</keyword>
<dbReference type="EMBL" id="CAKKNE010000002">
    <property type="protein sequence ID" value="CAH0368913.1"/>
    <property type="molecule type" value="Genomic_DNA"/>
</dbReference>
<dbReference type="Proteomes" id="UP000789595">
    <property type="component" value="Unassembled WGS sequence"/>
</dbReference>
<keyword evidence="8" id="KW-1185">Reference proteome</keyword>
<dbReference type="GO" id="GO:0042372">
    <property type="term" value="P:phylloquinone biosynthetic process"/>
    <property type="evidence" value="ECO:0007669"/>
    <property type="project" value="TreeGrafter"/>
</dbReference>
<dbReference type="PANTHER" id="PTHR42913">
    <property type="entry name" value="APOPTOSIS-INDUCING FACTOR 1"/>
    <property type="match status" value="1"/>
</dbReference>
<dbReference type="InterPro" id="IPR051169">
    <property type="entry name" value="NADH-Q_oxidoreductase"/>
</dbReference>
<feature type="signal peptide" evidence="5">
    <location>
        <begin position="1"/>
        <end position="17"/>
    </location>
</feature>
<comment type="caution">
    <text evidence="7">The sequence shown here is derived from an EMBL/GenBank/DDBJ whole genome shotgun (WGS) entry which is preliminary data.</text>
</comment>
<dbReference type="Pfam" id="PF07992">
    <property type="entry name" value="Pyr_redox_2"/>
    <property type="match status" value="1"/>
</dbReference>
<accession>A0A8J2SFF0</accession>
<comment type="cofactor">
    <cofactor evidence="1">
        <name>FAD</name>
        <dbReference type="ChEBI" id="CHEBI:57692"/>
    </cofactor>
</comment>
<keyword evidence="5" id="KW-0732">Signal</keyword>
<evidence type="ECO:0000256" key="3">
    <source>
        <dbReference type="ARBA" id="ARBA00022827"/>
    </source>
</evidence>
<dbReference type="PRINTS" id="PR00368">
    <property type="entry name" value="FADPNR"/>
</dbReference>
<evidence type="ECO:0000256" key="1">
    <source>
        <dbReference type="ARBA" id="ARBA00001974"/>
    </source>
</evidence>
<feature type="chain" id="PRO_5035153247" description="FAD/NAD(P)-binding domain-containing protein" evidence="5">
    <location>
        <begin position="18"/>
        <end position="382"/>
    </location>
</feature>
<gene>
    <name evidence="7" type="ORF">PECAL_2P20140</name>
</gene>
<evidence type="ECO:0000256" key="4">
    <source>
        <dbReference type="ARBA" id="ARBA00023002"/>
    </source>
</evidence>
<dbReference type="PANTHER" id="PTHR42913:SF4">
    <property type="entry name" value="ALTERNATIVE NAD(P)H-UBIQUINONE OXIDOREDUCTASE C1, CHLOROPLASTIC_MITOCHONDRIAL"/>
    <property type="match status" value="1"/>
</dbReference>
<keyword evidence="2" id="KW-0285">Flavoprotein</keyword>
<name>A0A8J2SFF0_9STRA</name>
<keyword evidence="3" id="KW-0274">FAD</keyword>
<evidence type="ECO:0000313" key="7">
    <source>
        <dbReference type="EMBL" id="CAH0368913.1"/>
    </source>
</evidence>
<reference evidence="7" key="1">
    <citation type="submission" date="2021-11" db="EMBL/GenBank/DDBJ databases">
        <authorList>
            <consortium name="Genoscope - CEA"/>
            <person name="William W."/>
        </authorList>
    </citation>
    <scope>NUCLEOTIDE SEQUENCE</scope>
</reference>
<sequence>MTRTTLVLLATLHAASALQALVLGGGFAGLYTALNLANGGVKTTLVDARERFAFLPLLYDYACGAADADEVSAPFEELCRVPNLTFKRASVESIDFDAKSATLDDGTRLEGEALVVALGREAPEAPATARPFYRLEDATFVRETLNGWDAASKDIVVVGGGYTGVELACNLKRKRPGDAVTLWDRGDALVPNAAPGNRAAAAKALEAAGVAVKLEAAYDGADADLVMWTAGSRLPSSIRGAPRRCRSRSTGALAADAGLRVRGAPDVFALGDCATVAGVSNLPSAQMALQQSACAARNVRGALAGSSTIANFRFAELGEALTFGEEDASFALVPGLSDLLNVGGPTAAVARRLLYAARMPTPSQRVAALSGLASKARAASSV</sequence>
<dbReference type="PRINTS" id="PR00469">
    <property type="entry name" value="PNDRDTASEII"/>
</dbReference>
<organism evidence="7 8">
    <name type="scientific">Pelagomonas calceolata</name>
    <dbReference type="NCBI Taxonomy" id="35677"/>
    <lineage>
        <taxon>Eukaryota</taxon>
        <taxon>Sar</taxon>
        <taxon>Stramenopiles</taxon>
        <taxon>Ochrophyta</taxon>
        <taxon>Pelagophyceae</taxon>
        <taxon>Pelagomonadales</taxon>
        <taxon>Pelagomonadaceae</taxon>
        <taxon>Pelagomonas</taxon>
    </lineage>
</organism>
<dbReference type="SUPFAM" id="SSF51905">
    <property type="entry name" value="FAD/NAD(P)-binding domain"/>
    <property type="match status" value="2"/>
</dbReference>
<dbReference type="GO" id="GO:0003955">
    <property type="term" value="F:NAD(P)H dehydrogenase (quinone) activity"/>
    <property type="evidence" value="ECO:0007669"/>
    <property type="project" value="TreeGrafter"/>
</dbReference>
<evidence type="ECO:0000259" key="6">
    <source>
        <dbReference type="Pfam" id="PF07992"/>
    </source>
</evidence>
<dbReference type="Gene3D" id="3.50.50.100">
    <property type="match status" value="1"/>
</dbReference>